<comment type="similarity">
    <text evidence="1">Belongs to the universal stress protein A family.</text>
</comment>
<dbReference type="InterPro" id="IPR014729">
    <property type="entry name" value="Rossmann-like_a/b/a_fold"/>
</dbReference>
<dbReference type="PANTHER" id="PTHR46268">
    <property type="entry name" value="STRESS RESPONSE PROTEIN NHAX"/>
    <property type="match status" value="1"/>
</dbReference>
<evidence type="ECO:0000313" key="6">
    <source>
        <dbReference type="Proteomes" id="UP000193224"/>
    </source>
</evidence>
<dbReference type="OrthoDB" id="5564966at2"/>
<organism evidence="5 6">
    <name type="scientific">Roseovarius aestuarii</name>
    <dbReference type="NCBI Taxonomy" id="475083"/>
    <lineage>
        <taxon>Bacteria</taxon>
        <taxon>Pseudomonadati</taxon>
        <taxon>Pseudomonadota</taxon>
        <taxon>Alphaproteobacteria</taxon>
        <taxon>Rhodobacterales</taxon>
        <taxon>Roseobacteraceae</taxon>
        <taxon>Roseovarius</taxon>
    </lineage>
</organism>
<keyword evidence="6" id="KW-1185">Reference proteome</keyword>
<dbReference type="CDD" id="cd00293">
    <property type="entry name" value="USP-like"/>
    <property type="match status" value="1"/>
</dbReference>
<dbReference type="SUPFAM" id="SSF52402">
    <property type="entry name" value="Adenine nucleotide alpha hydrolases-like"/>
    <property type="match status" value="1"/>
</dbReference>
<dbReference type="Gene3D" id="3.40.50.620">
    <property type="entry name" value="HUPs"/>
    <property type="match status" value="1"/>
</dbReference>
<dbReference type="EMBL" id="FWXB01000005">
    <property type="protein sequence ID" value="SMC12035.1"/>
    <property type="molecule type" value="Genomic_DNA"/>
</dbReference>
<keyword evidence="3" id="KW-0067">ATP-binding</keyword>
<keyword evidence="2" id="KW-0547">Nucleotide-binding</keyword>
<evidence type="ECO:0000313" key="5">
    <source>
        <dbReference type="EMBL" id="SMC12035.1"/>
    </source>
</evidence>
<proteinExistence type="inferred from homology"/>
<dbReference type="PANTHER" id="PTHR46268:SF27">
    <property type="entry name" value="UNIVERSAL STRESS PROTEIN RV2623"/>
    <property type="match status" value="1"/>
</dbReference>
<dbReference type="AlphaFoldDB" id="A0A1X7BR13"/>
<evidence type="ECO:0000259" key="4">
    <source>
        <dbReference type="Pfam" id="PF00582"/>
    </source>
</evidence>
<evidence type="ECO:0000256" key="3">
    <source>
        <dbReference type="ARBA" id="ARBA00022840"/>
    </source>
</evidence>
<dbReference type="Proteomes" id="UP000193224">
    <property type="component" value="Unassembled WGS sequence"/>
</dbReference>
<reference evidence="5 6" key="1">
    <citation type="submission" date="2017-03" db="EMBL/GenBank/DDBJ databases">
        <authorList>
            <person name="Afonso C.L."/>
            <person name="Miller P.J."/>
            <person name="Scott M.A."/>
            <person name="Spackman E."/>
            <person name="Goraichik I."/>
            <person name="Dimitrov K.M."/>
            <person name="Suarez D.L."/>
            <person name="Swayne D.E."/>
        </authorList>
    </citation>
    <scope>NUCLEOTIDE SEQUENCE [LARGE SCALE GENOMIC DNA]</scope>
    <source>
        <strain evidence="5 6">CECT 7745</strain>
    </source>
</reference>
<protein>
    <submittedName>
        <fullName evidence="5">Universal stress protein UspE</fullName>
    </submittedName>
</protein>
<sequence length="162" mass="17740">MLPQIKDILFATDLSANADNALRQALGLAQAHNAKVHVLHVTEPLSQDAVVTLQMFMQDEASRTKAIKDRHASVKKLLKDNQQAFVNSLNEDEKHAYDAVSSVELVDGHAAETILRRAKELGCQLIVMGTHEHGTGHTFIGTVVKRVLRRSPVPTLVVPNPA</sequence>
<name>A0A1X7BR13_9RHOB</name>
<dbReference type="RefSeq" id="WP_085799987.1">
    <property type="nucleotide sequence ID" value="NZ_FWXB01000005.1"/>
</dbReference>
<feature type="domain" description="UspA" evidence="4">
    <location>
        <begin position="6"/>
        <end position="159"/>
    </location>
</feature>
<evidence type="ECO:0000256" key="2">
    <source>
        <dbReference type="ARBA" id="ARBA00022741"/>
    </source>
</evidence>
<dbReference type="PRINTS" id="PR01438">
    <property type="entry name" value="UNVRSLSTRESS"/>
</dbReference>
<accession>A0A1X7BR13</accession>
<dbReference type="InterPro" id="IPR006016">
    <property type="entry name" value="UspA"/>
</dbReference>
<gene>
    <name evidence="5" type="ORF">ROA7745_01856</name>
</gene>
<dbReference type="InterPro" id="IPR006015">
    <property type="entry name" value="Universal_stress_UspA"/>
</dbReference>
<dbReference type="GO" id="GO:0005524">
    <property type="term" value="F:ATP binding"/>
    <property type="evidence" value="ECO:0007669"/>
    <property type="project" value="UniProtKB-KW"/>
</dbReference>
<dbReference type="Pfam" id="PF00582">
    <property type="entry name" value="Usp"/>
    <property type="match status" value="1"/>
</dbReference>
<evidence type="ECO:0000256" key="1">
    <source>
        <dbReference type="ARBA" id="ARBA00008791"/>
    </source>
</evidence>